<evidence type="ECO:0000256" key="1">
    <source>
        <dbReference type="SAM" id="SignalP"/>
    </source>
</evidence>
<dbReference type="EMBL" id="CP111015">
    <property type="protein sequence ID" value="WAR02725.1"/>
    <property type="molecule type" value="Genomic_DNA"/>
</dbReference>
<protein>
    <submittedName>
        <fullName evidence="2">Uncharacterized protein</fullName>
    </submittedName>
</protein>
<feature type="signal peptide" evidence="1">
    <location>
        <begin position="1"/>
        <end position="17"/>
    </location>
</feature>
<name>A0ABY7E195_MYAAR</name>
<organism evidence="2 3">
    <name type="scientific">Mya arenaria</name>
    <name type="common">Soft-shell clam</name>
    <dbReference type="NCBI Taxonomy" id="6604"/>
    <lineage>
        <taxon>Eukaryota</taxon>
        <taxon>Metazoa</taxon>
        <taxon>Spiralia</taxon>
        <taxon>Lophotrochozoa</taxon>
        <taxon>Mollusca</taxon>
        <taxon>Bivalvia</taxon>
        <taxon>Autobranchia</taxon>
        <taxon>Heteroconchia</taxon>
        <taxon>Euheterodonta</taxon>
        <taxon>Imparidentia</taxon>
        <taxon>Neoheterodontei</taxon>
        <taxon>Myida</taxon>
        <taxon>Myoidea</taxon>
        <taxon>Myidae</taxon>
        <taxon>Mya</taxon>
    </lineage>
</organism>
<keyword evidence="3" id="KW-1185">Reference proteome</keyword>
<proteinExistence type="predicted"/>
<sequence>MLASVVFCVLAIKEVNGLGIPDFESRWIPMRSGNPGQAQATVPHGLGETPLLVDVQVQSVHAPNKDFIFTGIGGRPRDDDIAEPFGGVIFYYNDVEIKASAPLPYNGRDGFAIYTASELYVETAHGLHGHPALVLVRAKLTDGQLPGYMADSVGASFVTFPGINPDNEYFLHAFNDRNIRVWVSDTGYIAGGTDGYDIPFAALSGMLEMYAWAASSLRPAVTVTIDLGPDVADEQLEIPLTSVKADALTRAWVEAVDGPNVGYRFPGSGAMAYSASVRDPVCTYGGLTYAYTHEAVRFWRPTDVINGGLVCVASVFGNGTNAQRSVNGTAIVKVWTSMTTGGFQWADPEDRCIHIEL</sequence>
<reference evidence="2" key="1">
    <citation type="submission" date="2022-11" db="EMBL/GenBank/DDBJ databases">
        <title>Centuries of genome instability and evolution in soft-shell clam transmissible cancer (bioRxiv).</title>
        <authorList>
            <person name="Hart S.F.M."/>
            <person name="Yonemitsu M.A."/>
            <person name="Giersch R.M."/>
            <person name="Beal B.F."/>
            <person name="Arriagada G."/>
            <person name="Davis B.W."/>
            <person name="Ostrander E.A."/>
            <person name="Goff S.P."/>
            <person name="Metzger M.J."/>
        </authorList>
    </citation>
    <scope>NUCLEOTIDE SEQUENCE</scope>
    <source>
        <strain evidence="2">MELC-2E11</strain>
        <tissue evidence="2">Siphon/mantle</tissue>
    </source>
</reference>
<dbReference type="Proteomes" id="UP001164746">
    <property type="component" value="Chromosome 4"/>
</dbReference>
<gene>
    <name evidence="2" type="ORF">MAR_009283</name>
</gene>
<feature type="chain" id="PRO_5045268542" evidence="1">
    <location>
        <begin position="18"/>
        <end position="357"/>
    </location>
</feature>
<evidence type="ECO:0000313" key="2">
    <source>
        <dbReference type="EMBL" id="WAR02725.1"/>
    </source>
</evidence>
<accession>A0ABY7E195</accession>
<evidence type="ECO:0000313" key="3">
    <source>
        <dbReference type="Proteomes" id="UP001164746"/>
    </source>
</evidence>
<keyword evidence="1" id="KW-0732">Signal</keyword>